<dbReference type="KEGG" id="dap:Dacet_0757"/>
<accession>D4H5C1</accession>
<dbReference type="Proteomes" id="UP000002012">
    <property type="component" value="Chromosome"/>
</dbReference>
<organism evidence="1 2">
    <name type="scientific">Denitrovibrio acetiphilus (strain DSM 12809 / NBRC 114555 / N2460)</name>
    <dbReference type="NCBI Taxonomy" id="522772"/>
    <lineage>
        <taxon>Bacteria</taxon>
        <taxon>Pseudomonadati</taxon>
        <taxon>Deferribacterota</taxon>
        <taxon>Deferribacteres</taxon>
        <taxon>Deferribacterales</taxon>
        <taxon>Geovibrionaceae</taxon>
        <taxon>Denitrovibrio</taxon>
    </lineage>
</organism>
<proteinExistence type="predicted"/>
<gene>
    <name evidence="1" type="ordered locus">Dacet_0757</name>
</gene>
<keyword evidence="2" id="KW-1185">Reference proteome</keyword>
<evidence type="ECO:0000313" key="1">
    <source>
        <dbReference type="EMBL" id="ADD67541.1"/>
    </source>
</evidence>
<dbReference type="AlphaFoldDB" id="D4H5C1"/>
<dbReference type="EMBL" id="CP001968">
    <property type="protein sequence ID" value="ADD67541.1"/>
    <property type="molecule type" value="Genomic_DNA"/>
</dbReference>
<protein>
    <submittedName>
        <fullName evidence="1">Uncharacterized protein</fullName>
    </submittedName>
</protein>
<dbReference type="PaxDb" id="522772-Dacet_0757"/>
<evidence type="ECO:0000313" key="2">
    <source>
        <dbReference type="Proteomes" id="UP000002012"/>
    </source>
</evidence>
<dbReference type="InParanoid" id="D4H5C1"/>
<name>D4H5C1_DENA2</name>
<dbReference type="HOGENOM" id="CLU_1243655_0_0_0"/>
<reference evidence="1 2" key="1">
    <citation type="journal article" date="2010" name="Stand. Genomic Sci.">
        <title>Complete genome sequence of Denitrovibrio acetiphilus type strain (N2460).</title>
        <authorList>
            <person name="Kiss H."/>
            <person name="Lang E."/>
            <person name="Lapidus A."/>
            <person name="Copeland A."/>
            <person name="Nolan M."/>
            <person name="Glavina Del Rio T."/>
            <person name="Chen F."/>
            <person name="Lucas S."/>
            <person name="Tice H."/>
            <person name="Cheng J.F."/>
            <person name="Han C."/>
            <person name="Goodwin L."/>
            <person name="Pitluck S."/>
            <person name="Liolios K."/>
            <person name="Pati A."/>
            <person name="Ivanova N."/>
            <person name="Mavromatis K."/>
            <person name="Chen A."/>
            <person name="Palaniappan K."/>
            <person name="Land M."/>
            <person name="Hauser L."/>
            <person name="Chang Y.J."/>
            <person name="Jeffries C.D."/>
            <person name="Detter J.C."/>
            <person name="Brettin T."/>
            <person name="Spring S."/>
            <person name="Rohde M."/>
            <person name="Goker M."/>
            <person name="Woyke T."/>
            <person name="Bristow J."/>
            <person name="Eisen J.A."/>
            <person name="Markowitz V."/>
            <person name="Hugenholtz P."/>
            <person name="Kyrpides N.C."/>
            <person name="Klenk H.P."/>
        </authorList>
    </citation>
    <scope>NUCLEOTIDE SEQUENCE [LARGE SCALE GENOMIC DNA]</scope>
    <source>
        <strain evidence="2">DSM 12809 / NBRC 114555 / N2460</strain>
    </source>
</reference>
<sequence length="222" mass="25966">MIQFGTKNGLNWWRLKTDKKIKRIEQLIKRLESGRDVPRKDLKVVLTDEEMQKLDDEWEIEKQSRTDKPKEIVEYEKRLGIAVRKFGLYENLLTKIEQDKSTTLHNNCQDYCYKLIDYLREHIEMNPELALWLDRDINDSQPEPSGMPRIVTSKSYENLNRQRGPLPATKRILKEQALQAALEKLKPADLSWTDASISDTIKPLKTDKSDSEAEIIKLLGLD</sequence>